<proteinExistence type="predicted"/>
<name>A0A5M6CF19_9BACT</name>
<dbReference type="EMBL" id="VWSH01000004">
    <property type="protein sequence ID" value="KAA5532502.1"/>
    <property type="molecule type" value="Genomic_DNA"/>
</dbReference>
<dbReference type="AlphaFoldDB" id="A0A5M6CF19"/>
<protein>
    <submittedName>
        <fullName evidence="1">Uncharacterized protein</fullName>
    </submittedName>
</protein>
<gene>
    <name evidence="1" type="ORF">F0919_17105</name>
</gene>
<accession>A0A5M6CF19</accession>
<reference evidence="1 2" key="1">
    <citation type="submission" date="2019-09" db="EMBL/GenBank/DDBJ databases">
        <title>Genome sequence and assembly of Taibaiella sp.</title>
        <authorList>
            <person name="Chhetri G."/>
        </authorList>
    </citation>
    <scope>NUCLEOTIDE SEQUENCE [LARGE SCALE GENOMIC DNA]</scope>
    <source>
        <strain evidence="1 2">KVB11</strain>
    </source>
</reference>
<evidence type="ECO:0000313" key="1">
    <source>
        <dbReference type="EMBL" id="KAA5532502.1"/>
    </source>
</evidence>
<comment type="caution">
    <text evidence="1">The sequence shown here is derived from an EMBL/GenBank/DDBJ whole genome shotgun (WGS) entry which is preliminary data.</text>
</comment>
<evidence type="ECO:0000313" key="2">
    <source>
        <dbReference type="Proteomes" id="UP000323632"/>
    </source>
</evidence>
<dbReference type="RefSeq" id="WP_150034005.1">
    <property type="nucleotide sequence ID" value="NZ_VWSH01000004.1"/>
</dbReference>
<organism evidence="1 2">
    <name type="scientific">Taibaiella lutea</name>
    <dbReference type="NCBI Taxonomy" id="2608001"/>
    <lineage>
        <taxon>Bacteria</taxon>
        <taxon>Pseudomonadati</taxon>
        <taxon>Bacteroidota</taxon>
        <taxon>Chitinophagia</taxon>
        <taxon>Chitinophagales</taxon>
        <taxon>Chitinophagaceae</taxon>
        <taxon>Taibaiella</taxon>
    </lineage>
</organism>
<sequence length="170" mass="18647">MTAIIILPRLLFAQINESKTNITVFVSSMQSLVINPDTSTSPHNISDNIDNNNNVQIGRINQVNVFSLGKFVLKVSARDDFHDIDGPEIPASSVYVSSGAIAHSSYSPSDYRFEKDVNLTLNKPKDLIHAQTSGALNNSFEIEYYASGLSNQDVHNGNLDGTVVYTIEVE</sequence>
<dbReference type="Proteomes" id="UP000323632">
    <property type="component" value="Unassembled WGS sequence"/>
</dbReference>
<keyword evidence="2" id="KW-1185">Reference proteome</keyword>